<feature type="compositionally biased region" description="Polar residues" evidence="1">
    <location>
        <begin position="8"/>
        <end position="19"/>
    </location>
</feature>
<keyword evidence="3" id="KW-1185">Reference proteome</keyword>
<evidence type="ECO:0000313" key="3">
    <source>
        <dbReference type="Proteomes" id="UP000745764"/>
    </source>
</evidence>
<dbReference type="EMBL" id="CAINUL010000005">
    <property type="protein sequence ID" value="CAD0109871.1"/>
    <property type="molecule type" value="Genomic_DNA"/>
</dbReference>
<dbReference type="Proteomes" id="UP000745764">
    <property type="component" value="Unassembled WGS sequence"/>
</dbReference>
<accession>A0A9N8KL02</accession>
<feature type="region of interest" description="Disordered" evidence="1">
    <location>
        <begin position="1"/>
        <end position="29"/>
    </location>
</feature>
<evidence type="ECO:0000313" key="2">
    <source>
        <dbReference type="EMBL" id="CAD0109871.1"/>
    </source>
</evidence>
<protein>
    <submittedName>
        <fullName evidence="2">Uncharacterized protein</fullName>
    </submittedName>
</protein>
<sequence length="62" mass="6644">MPMKRRYSNSSVAPTTNAPSPGAALGGLNTELDKLSPRFDISSSQIEILKSPSDFYEALKAS</sequence>
<dbReference type="AlphaFoldDB" id="A0A9N8KL02"/>
<organism evidence="2 3">
    <name type="scientific">Aureobasidium uvarum</name>
    <dbReference type="NCBI Taxonomy" id="2773716"/>
    <lineage>
        <taxon>Eukaryota</taxon>
        <taxon>Fungi</taxon>
        <taxon>Dikarya</taxon>
        <taxon>Ascomycota</taxon>
        <taxon>Pezizomycotina</taxon>
        <taxon>Dothideomycetes</taxon>
        <taxon>Dothideomycetidae</taxon>
        <taxon>Dothideales</taxon>
        <taxon>Saccotheciaceae</taxon>
        <taxon>Aureobasidium</taxon>
    </lineage>
</organism>
<gene>
    <name evidence="2" type="ORF">AWRI4620_LOCUS4126</name>
</gene>
<comment type="caution">
    <text evidence="2">The sequence shown here is derived from an EMBL/GenBank/DDBJ whole genome shotgun (WGS) entry which is preliminary data.</text>
</comment>
<name>A0A9N8KL02_9PEZI</name>
<evidence type="ECO:0000256" key="1">
    <source>
        <dbReference type="SAM" id="MobiDB-lite"/>
    </source>
</evidence>
<reference evidence="2" key="1">
    <citation type="submission" date="2020-06" db="EMBL/GenBank/DDBJ databases">
        <authorList>
            <person name="Onetto C."/>
        </authorList>
    </citation>
    <scope>NUCLEOTIDE SEQUENCE</scope>
</reference>
<proteinExistence type="predicted"/>